<dbReference type="GO" id="GO:0000160">
    <property type="term" value="P:phosphorelay signal transduction system"/>
    <property type="evidence" value="ECO:0007669"/>
    <property type="project" value="InterPro"/>
</dbReference>
<dbReference type="PROSITE" id="PS00675">
    <property type="entry name" value="SIGMA54_INTERACT_1"/>
    <property type="match status" value="1"/>
</dbReference>
<evidence type="ECO:0000259" key="8">
    <source>
        <dbReference type="PROSITE" id="PS50110"/>
    </source>
</evidence>
<dbReference type="SUPFAM" id="SSF46689">
    <property type="entry name" value="Homeodomain-like"/>
    <property type="match status" value="1"/>
</dbReference>
<name>A0A6N7QMZ9_9GAMM</name>
<dbReference type="InterPro" id="IPR002078">
    <property type="entry name" value="Sigma_54_int"/>
</dbReference>
<dbReference type="PROSITE" id="PS50045">
    <property type="entry name" value="SIGMA54_INTERACT_4"/>
    <property type="match status" value="1"/>
</dbReference>
<dbReference type="Pfam" id="PF00072">
    <property type="entry name" value="Response_reg"/>
    <property type="match status" value="1"/>
</dbReference>
<evidence type="ECO:0000256" key="5">
    <source>
        <dbReference type="ARBA" id="ARBA00023163"/>
    </source>
</evidence>
<evidence type="ECO:0000256" key="3">
    <source>
        <dbReference type="ARBA" id="ARBA00023015"/>
    </source>
</evidence>
<dbReference type="Gene3D" id="3.40.50.300">
    <property type="entry name" value="P-loop containing nucleotide triphosphate hydrolases"/>
    <property type="match status" value="1"/>
</dbReference>
<dbReference type="Pfam" id="PF00158">
    <property type="entry name" value="Sigma54_activat"/>
    <property type="match status" value="1"/>
</dbReference>
<dbReference type="GO" id="GO:0043565">
    <property type="term" value="F:sequence-specific DNA binding"/>
    <property type="evidence" value="ECO:0007669"/>
    <property type="project" value="InterPro"/>
</dbReference>
<dbReference type="EMBL" id="WJPP01000001">
    <property type="protein sequence ID" value="MRH77412.1"/>
    <property type="molecule type" value="Genomic_DNA"/>
</dbReference>
<dbReference type="InterPro" id="IPR025943">
    <property type="entry name" value="Sigma_54_int_dom_ATP-bd_2"/>
</dbReference>
<evidence type="ECO:0000256" key="2">
    <source>
        <dbReference type="ARBA" id="ARBA00022840"/>
    </source>
</evidence>
<evidence type="ECO:0000259" key="7">
    <source>
        <dbReference type="PROSITE" id="PS50045"/>
    </source>
</evidence>
<dbReference type="GO" id="GO:0006355">
    <property type="term" value="P:regulation of DNA-templated transcription"/>
    <property type="evidence" value="ECO:0007669"/>
    <property type="project" value="InterPro"/>
</dbReference>
<keyword evidence="1" id="KW-0547">Nucleotide-binding</keyword>
<evidence type="ECO:0000313" key="10">
    <source>
        <dbReference type="Proteomes" id="UP000433788"/>
    </source>
</evidence>
<feature type="domain" description="Sigma-54 factor interaction" evidence="7">
    <location>
        <begin position="148"/>
        <end position="377"/>
    </location>
</feature>
<keyword evidence="10" id="KW-1185">Reference proteome</keyword>
<dbReference type="InterPro" id="IPR025662">
    <property type="entry name" value="Sigma_54_int_dom_ATP-bd_1"/>
</dbReference>
<dbReference type="SUPFAM" id="SSF52172">
    <property type="entry name" value="CheY-like"/>
    <property type="match status" value="1"/>
</dbReference>
<dbReference type="AlphaFoldDB" id="A0A6N7QMZ9"/>
<gene>
    <name evidence="9" type="ORF">GH984_01635</name>
</gene>
<keyword evidence="3" id="KW-0805">Transcription regulation</keyword>
<feature type="domain" description="Response regulatory" evidence="8">
    <location>
        <begin position="6"/>
        <end position="122"/>
    </location>
</feature>
<evidence type="ECO:0000256" key="1">
    <source>
        <dbReference type="ARBA" id="ARBA00022741"/>
    </source>
</evidence>
<dbReference type="GO" id="GO:0005524">
    <property type="term" value="F:ATP binding"/>
    <property type="evidence" value="ECO:0007669"/>
    <property type="project" value="UniProtKB-KW"/>
</dbReference>
<dbReference type="PANTHER" id="PTHR32071">
    <property type="entry name" value="TRANSCRIPTIONAL REGULATORY PROTEIN"/>
    <property type="match status" value="1"/>
</dbReference>
<organism evidence="9 10">
    <name type="scientific">Spiribacter salilacus</name>
    <dbReference type="NCBI Taxonomy" id="2664894"/>
    <lineage>
        <taxon>Bacteria</taxon>
        <taxon>Pseudomonadati</taxon>
        <taxon>Pseudomonadota</taxon>
        <taxon>Gammaproteobacteria</taxon>
        <taxon>Chromatiales</taxon>
        <taxon>Ectothiorhodospiraceae</taxon>
        <taxon>Spiribacter</taxon>
    </lineage>
</organism>
<dbReference type="InterPro" id="IPR027417">
    <property type="entry name" value="P-loop_NTPase"/>
</dbReference>
<dbReference type="InterPro" id="IPR058031">
    <property type="entry name" value="AAA_lid_NorR"/>
</dbReference>
<dbReference type="InterPro" id="IPR002197">
    <property type="entry name" value="HTH_Fis"/>
</dbReference>
<keyword evidence="2" id="KW-0067">ATP-binding</keyword>
<dbReference type="InterPro" id="IPR025944">
    <property type="entry name" value="Sigma_54_int_dom_CS"/>
</dbReference>
<dbReference type="InterPro" id="IPR003593">
    <property type="entry name" value="AAA+_ATPase"/>
</dbReference>
<dbReference type="PROSITE" id="PS00676">
    <property type="entry name" value="SIGMA54_INTERACT_2"/>
    <property type="match status" value="1"/>
</dbReference>
<dbReference type="PANTHER" id="PTHR32071:SF117">
    <property type="entry name" value="PTS-DEPENDENT DIHYDROXYACETONE KINASE OPERON REGULATORY PROTEIN-RELATED"/>
    <property type="match status" value="1"/>
</dbReference>
<keyword evidence="5" id="KW-0804">Transcription</keyword>
<sequence length="456" mass="50035">MSNDTAILVVEDDANLRALLDEELQQQGYHTTLTAGVNEALEQLQQQPYALVVSDLKLPDHNGMQLLQSVRENPHLQSVGFIVITGFGSIEQAVAALKAGADDFLTKPLDLEHFAVSVERVLANYQLRRQLHDYEHLLGHDTESWQGMIGRSAPMQTLRRKIEQVAKSNGTVLITGESGTGKERVAEAIHACSHRYAQPFIAINCAGIPADLLESELFGHVKGAFSGAQSQRLGLVASANGGTLFLDEIAEMPLAMQAKLLRFLESGEIRPVGADVDQQVNVRVVAATHRRLEQAIQAGEFRKDLMYRLDALQIHVPPLRDRGEDILQLAAYFIALSAKHIGVTPPRLASSAVNTIQQHAWPGNVRELANAMEYAVTFCQGKELTAEDLPHRVRHVSSSAEPTLTTLAEVEDRHIRRVLKAVDGNRSRAAEILGIGRKTLYRKIGLAPEQDQPPGA</sequence>
<evidence type="ECO:0000256" key="6">
    <source>
        <dbReference type="PROSITE-ProRule" id="PRU00169"/>
    </source>
</evidence>
<dbReference type="InterPro" id="IPR001789">
    <property type="entry name" value="Sig_transdc_resp-reg_receiver"/>
</dbReference>
<protein>
    <submittedName>
        <fullName evidence="9">Response regulator</fullName>
    </submittedName>
</protein>
<keyword evidence="4" id="KW-0238">DNA-binding</keyword>
<accession>A0A6N7QMZ9</accession>
<dbReference type="Gene3D" id="1.10.8.60">
    <property type="match status" value="1"/>
</dbReference>
<keyword evidence="6" id="KW-0597">Phosphoprotein</keyword>
<dbReference type="PROSITE" id="PS50110">
    <property type="entry name" value="RESPONSE_REGULATORY"/>
    <property type="match status" value="1"/>
</dbReference>
<dbReference type="InterPro" id="IPR009057">
    <property type="entry name" value="Homeodomain-like_sf"/>
</dbReference>
<dbReference type="Gene3D" id="3.40.50.2300">
    <property type="match status" value="1"/>
</dbReference>
<evidence type="ECO:0000313" key="9">
    <source>
        <dbReference type="EMBL" id="MRH77412.1"/>
    </source>
</evidence>
<dbReference type="SUPFAM" id="SSF52540">
    <property type="entry name" value="P-loop containing nucleoside triphosphate hydrolases"/>
    <property type="match status" value="1"/>
</dbReference>
<dbReference type="Proteomes" id="UP000433788">
    <property type="component" value="Unassembled WGS sequence"/>
</dbReference>
<feature type="modified residue" description="4-aspartylphosphate" evidence="6">
    <location>
        <position position="55"/>
    </location>
</feature>
<dbReference type="PROSITE" id="PS00688">
    <property type="entry name" value="SIGMA54_INTERACT_3"/>
    <property type="match status" value="1"/>
</dbReference>
<reference evidence="9 10" key="1">
    <citation type="submission" date="2019-11" db="EMBL/GenBank/DDBJ databases">
        <authorList>
            <person name="Zhang X.Y."/>
        </authorList>
    </citation>
    <scope>NUCLEOTIDE SEQUENCE [LARGE SCALE GENOMIC DNA]</scope>
    <source>
        <strain evidence="9 10">C176</strain>
    </source>
</reference>
<comment type="caution">
    <text evidence="9">The sequence shown here is derived from an EMBL/GenBank/DDBJ whole genome shotgun (WGS) entry which is preliminary data.</text>
</comment>
<dbReference type="Pfam" id="PF25601">
    <property type="entry name" value="AAA_lid_14"/>
    <property type="match status" value="1"/>
</dbReference>
<evidence type="ECO:0000256" key="4">
    <source>
        <dbReference type="ARBA" id="ARBA00023125"/>
    </source>
</evidence>
<dbReference type="FunFam" id="3.40.50.300:FF:000006">
    <property type="entry name" value="DNA-binding transcriptional regulator NtrC"/>
    <property type="match status" value="1"/>
</dbReference>
<dbReference type="Gene3D" id="1.10.10.60">
    <property type="entry name" value="Homeodomain-like"/>
    <property type="match status" value="1"/>
</dbReference>
<dbReference type="InterPro" id="IPR011006">
    <property type="entry name" value="CheY-like_superfamily"/>
</dbReference>
<dbReference type="Pfam" id="PF02954">
    <property type="entry name" value="HTH_8"/>
    <property type="match status" value="1"/>
</dbReference>
<proteinExistence type="predicted"/>
<dbReference type="SMART" id="SM00448">
    <property type="entry name" value="REC"/>
    <property type="match status" value="1"/>
</dbReference>
<dbReference type="CDD" id="cd00009">
    <property type="entry name" value="AAA"/>
    <property type="match status" value="1"/>
</dbReference>
<dbReference type="SMART" id="SM00382">
    <property type="entry name" value="AAA"/>
    <property type="match status" value="1"/>
</dbReference>
<dbReference type="RefSeq" id="WP_153718462.1">
    <property type="nucleotide sequence ID" value="NZ_WJPP01000001.1"/>
</dbReference>